<dbReference type="AlphaFoldDB" id="A0A8C4SWL2"/>
<dbReference type="Ensembl" id="ENSECRT00000023256.1">
    <property type="protein sequence ID" value="ENSECRP00000022765.1"/>
    <property type="gene ID" value="ENSECRG00000015418.1"/>
</dbReference>
<reference evidence="3" key="2">
    <citation type="submission" date="2025-09" db="UniProtKB">
        <authorList>
            <consortium name="Ensembl"/>
        </authorList>
    </citation>
    <scope>IDENTIFICATION</scope>
</reference>
<feature type="domain" description="C-type lectin" evidence="2">
    <location>
        <begin position="122"/>
        <end position="227"/>
    </location>
</feature>
<dbReference type="PANTHER" id="PTHR45784">
    <property type="entry name" value="C-TYPE LECTIN DOMAIN FAMILY 20 MEMBER A-RELATED"/>
    <property type="match status" value="1"/>
</dbReference>
<evidence type="ECO:0000313" key="4">
    <source>
        <dbReference type="Proteomes" id="UP000694620"/>
    </source>
</evidence>
<proteinExistence type="predicted"/>
<dbReference type="PROSITE" id="PS00615">
    <property type="entry name" value="C_TYPE_LECTIN_1"/>
    <property type="match status" value="2"/>
</dbReference>
<dbReference type="CDD" id="cd00037">
    <property type="entry name" value="CLECT"/>
    <property type="match status" value="1"/>
</dbReference>
<dbReference type="PROSITE" id="PS50041">
    <property type="entry name" value="C_TYPE_LECTIN_2"/>
    <property type="match status" value="4"/>
</dbReference>
<protein>
    <submittedName>
        <fullName evidence="3">Macrophage mannose receptor 1-like</fullName>
    </submittedName>
</protein>
<evidence type="ECO:0000313" key="3">
    <source>
        <dbReference type="Ensembl" id="ENSECRP00000022765.1"/>
    </source>
</evidence>
<dbReference type="PANTHER" id="PTHR45784:SF3">
    <property type="entry name" value="C-TYPE LECTIN DOMAIN FAMILY 4 MEMBER K-LIKE-RELATED"/>
    <property type="match status" value="1"/>
</dbReference>
<dbReference type="Gene3D" id="3.10.100.10">
    <property type="entry name" value="Mannose-Binding Protein A, subunit A"/>
    <property type="match status" value="4"/>
</dbReference>
<evidence type="ECO:0000256" key="1">
    <source>
        <dbReference type="ARBA" id="ARBA00023157"/>
    </source>
</evidence>
<dbReference type="SUPFAM" id="SSF56436">
    <property type="entry name" value="C-type lectin-like"/>
    <property type="match status" value="4"/>
</dbReference>
<keyword evidence="4" id="KW-1185">Reference proteome</keyword>
<dbReference type="SMART" id="SM00034">
    <property type="entry name" value="CLECT"/>
    <property type="match status" value="4"/>
</dbReference>
<feature type="domain" description="C-type lectin" evidence="2">
    <location>
        <begin position="348"/>
        <end position="458"/>
    </location>
</feature>
<feature type="domain" description="C-type lectin" evidence="2">
    <location>
        <begin position="232"/>
        <end position="340"/>
    </location>
</feature>
<evidence type="ECO:0000259" key="2">
    <source>
        <dbReference type="PROSITE" id="PS50041"/>
    </source>
</evidence>
<organism evidence="3 4">
    <name type="scientific">Erpetoichthys calabaricus</name>
    <name type="common">Rope fish</name>
    <name type="synonym">Calamoichthys calabaricus</name>
    <dbReference type="NCBI Taxonomy" id="27687"/>
    <lineage>
        <taxon>Eukaryota</taxon>
        <taxon>Metazoa</taxon>
        <taxon>Chordata</taxon>
        <taxon>Craniata</taxon>
        <taxon>Vertebrata</taxon>
        <taxon>Euteleostomi</taxon>
        <taxon>Actinopterygii</taxon>
        <taxon>Polypteriformes</taxon>
        <taxon>Polypteridae</taxon>
        <taxon>Erpetoichthys</taxon>
    </lineage>
</organism>
<sequence length="460" mass="53455">MCYKETNNISERYFWINERVTWSRAQNYCRVNYTDLVTIRNESENEVIKSKSQGTPFWIGLFNNPWKWSDGGNSTFRNWSVSNPDNYNHHEKCVEINYQGYRGNGGNRWNDADCNLQKSFFCNSSCGPSSQQYVPYKLTWSDAVNYCKVNCSSTLMTVENEAMSKNLSNCCPDSWIGLRHEYDNWNWSNSDPVTYTNWKRNFSCAVLQSDGSWNDSDCNALNPFLCYNETDNSSRSFVWINIRMTWSSAQNYCQVYYKDLASIRNENENNAAMEKTQNITSWIGLFNNPWKCSDRQVFTFQNWTLQQANIYQNSETCVKVTNNGDWKAIDCNTQEPFICSKTIMNATFISANSTWEEAMDYCRERNSDLISISSQVEQDAIAALVNTTNSPNVWLGLRQSRLFGFWFWIDEKPLSYENWVHGPPSQLPASSPCAAMSQQNNFSWINVSCSDTYSFICRYK</sequence>
<dbReference type="InterPro" id="IPR001304">
    <property type="entry name" value="C-type_lectin-like"/>
</dbReference>
<dbReference type="Pfam" id="PF00059">
    <property type="entry name" value="Lectin_C"/>
    <property type="match status" value="4"/>
</dbReference>
<accession>A0A8C4SWL2</accession>
<dbReference type="InterPro" id="IPR016187">
    <property type="entry name" value="CTDL_fold"/>
</dbReference>
<dbReference type="Proteomes" id="UP000694620">
    <property type="component" value="Unassembled WGS sequence"/>
</dbReference>
<dbReference type="InterPro" id="IPR016186">
    <property type="entry name" value="C-type_lectin-like/link_sf"/>
</dbReference>
<name>A0A8C4SWL2_ERPCA</name>
<feature type="domain" description="C-type lectin" evidence="2">
    <location>
        <begin position="13"/>
        <end position="123"/>
    </location>
</feature>
<reference evidence="3" key="1">
    <citation type="submission" date="2025-08" db="UniProtKB">
        <authorList>
            <consortium name="Ensembl"/>
        </authorList>
    </citation>
    <scope>IDENTIFICATION</scope>
</reference>
<dbReference type="GeneTree" id="ENSGT01100000263473"/>
<dbReference type="InterPro" id="IPR018378">
    <property type="entry name" value="C-type_lectin_CS"/>
</dbReference>
<keyword evidence="1" id="KW-1015">Disulfide bond</keyword>